<dbReference type="InterPro" id="IPR003838">
    <property type="entry name" value="ABC3_permease_C"/>
</dbReference>
<dbReference type="NCBIfam" id="TIGR03434">
    <property type="entry name" value="ADOP"/>
    <property type="match status" value="1"/>
</dbReference>
<evidence type="ECO:0000259" key="8">
    <source>
        <dbReference type="Pfam" id="PF02687"/>
    </source>
</evidence>
<evidence type="ECO:0000256" key="1">
    <source>
        <dbReference type="ARBA" id="ARBA00004651"/>
    </source>
</evidence>
<evidence type="ECO:0000313" key="11">
    <source>
        <dbReference type="Proteomes" id="UP000515312"/>
    </source>
</evidence>
<name>A0A7G8BGU6_9BACT</name>
<feature type="transmembrane region" description="Helical" evidence="7">
    <location>
        <begin position="775"/>
        <end position="797"/>
    </location>
</feature>
<keyword evidence="2" id="KW-1003">Cell membrane</keyword>
<dbReference type="AlphaFoldDB" id="A0A7G8BGU6"/>
<dbReference type="InterPro" id="IPR017800">
    <property type="entry name" value="ADOP"/>
</dbReference>
<feature type="domain" description="MacB-like periplasmic core" evidence="9">
    <location>
        <begin position="23"/>
        <end position="232"/>
    </location>
</feature>
<dbReference type="PANTHER" id="PTHR30572:SF4">
    <property type="entry name" value="ABC TRANSPORTER PERMEASE YTRF"/>
    <property type="match status" value="1"/>
</dbReference>
<comment type="similarity">
    <text evidence="6">Belongs to the ABC-4 integral membrane protein family.</text>
</comment>
<dbReference type="Pfam" id="PF02687">
    <property type="entry name" value="FtsX"/>
    <property type="match status" value="2"/>
</dbReference>
<feature type="transmembrane region" description="Helical" evidence="7">
    <location>
        <begin position="413"/>
        <end position="436"/>
    </location>
</feature>
<accession>A0A7G8BGU6</accession>
<feature type="transmembrane region" description="Helical" evidence="7">
    <location>
        <begin position="361"/>
        <end position="386"/>
    </location>
</feature>
<evidence type="ECO:0000256" key="3">
    <source>
        <dbReference type="ARBA" id="ARBA00022692"/>
    </source>
</evidence>
<evidence type="ECO:0000256" key="4">
    <source>
        <dbReference type="ARBA" id="ARBA00022989"/>
    </source>
</evidence>
<evidence type="ECO:0000313" key="10">
    <source>
        <dbReference type="EMBL" id="QNI31766.1"/>
    </source>
</evidence>
<proteinExistence type="inferred from homology"/>
<reference evidence="10 11" key="1">
    <citation type="submission" date="2020-08" db="EMBL/GenBank/DDBJ databases">
        <title>Edaphobacter telluris sp. nov. and Acidobacterium dinghuensis sp. nov., two acidobacteria isolated from forest soil.</title>
        <authorList>
            <person name="Fu J."/>
            <person name="Qiu L."/>
        </authorList>
    </citation>
    <scope>NUCLEOTIDE SEQUENCE [LARGE SCALE GENOMIC DNA]</scope>
    <source>
        <strain evidence="10">4Y35</strain>
    </source>
</reference>
<feature type="domain" description="ABC3 transporter permease C-terminal" evidence="8">
    <location>
        <begin position="692"/>
        <end position="800"/>
    </location>
</feature>
<dbReference type="Proteomes" id="UP000515312">
    <property type="component" value="Chromosome"/>
</dbReference>
<dbReference type="GO" id="GO:0005886">
    <property type="term" value="C:plasma membrane"/>
    <property type="evidence" value="ECO:0007669"/>
    <property type="project" value="UniProtKB-SubCell"/>
</dbReference>
<feature type="domain" description="MacB-like periplasmic core" evidence="9">
    <location>
        <begin position="422"/>
        <end position="652"/>
    </location>
</feature>
<feature type="transmembrane region" description="Helical" evidence="7">
    <location>
        <begin position="268"/>
        <end position="292"/>
    </location>
</feature>
<sequence>MSIFLQDVRFALRQLWKHPGFALTAILSLALGIAATVSVFSVVYSVLIHPSPYAHANRIVQFRVRDKSGSEDEIYVSRDHIADLRNAHAFEDLVQMDEEYLADTTVDIPQDVDVVYLSGNAFPFFGVPAYLGRTFLPSDAPPNQAPQPVVVLTYQYWQRRFNGNQSVIGQPLRLDNRNYTILGIMPARFTWWDADVYVPLDTTASTDSSIYITVMRLRPGVTRAQALSEVRPIFQQMIREHPNLWIEGLEINIQGVGDRISRSLGSTLYLLFAAVLLLLVIGCVNVSILLLARGTGRRHEFAVRAAVGGSGWRIVRQLLTESLILGLAGAALGVIATYRSTPFVVSLLPFQLFPRGLEIPVHVPVLAFSVALAILTSILFGLFPALQLANPEIREVMQATTQKAAGSVSSRRLHAFLIAGQIALAMVLLTASASAIESFRTVIHTDLGFDPHNVADFSIPVHKHAYPTWEARANYFTQLRDQVARTQGVTSASLAIVAPPRSTWDFPIEILGRNTFGTRLVDINLVDPQFFTILHIPLLRGRLWDESETQRGARLAVVNQEFVRRYFPNGDILGHSVRIPRLQGHPPGILAVEGSDSWLPVIGVVGDARNGGLDQPVKPEIYVPYSLYMVAWIQVLAQTQGDPLAMESAIRRQIAGINPEQQVSYPVQSITERIKQEPVWAREHLIAVLASVFSALALVLATVGLYSVVSYSVAQRTHEFGIRMALGALRRHILLNVLSTAGISVGTGLLVGLILSFGLSGLLSRWIGNTTSNPFLVLTVGLLLVVVALLACIVPAFRASLVQPMKALRTE</sequence>
<keyword evidence="11" id="KW-1185">Reference proteome</keyword>
<feature type="transmembrane region" description="Helical" evidence="7">
    <location>
        <begin position="685"/>
        <end position="713"/>
    </location>
</feature>
<dbReference type="Pfam" id="PF12704">
    <property type="entry name" value="MacB_PCD"/>
    <property type="match status" value="2"/>
</dbReference>
<dbReference type="PANTHER" id="PTHR30572">
    <property type="entry name" value="MEMBRANE COMPONENT OF TRANSPORTER-RELATED"/>
    <property type="match status" value="1"/>
</dbReference>
<feature type="transmembrane region" description="Helical" evidence="7">
    <location>
        <begin position="733"/>
        <end position="755"/>
    </location>
</feature>
<evidence type="ECO:0000256" key="7">
    <source>
        <dbReference type="SAM" id="Phobius"/>
    </source>
</evidence>
<comment type="subcellular location">
    <subcellularLocation>
        <location evidence="1">Cell membrane</location>
        <topology evidence="1">Multi-pass membrane protein</topology>
    </subcellularLocation>
</comment>
<keyword evidence="5 7" id="KW-0472">Membrane</keyword>
<feature type="transmembrane region" description="Helical" evidence="7">
    <location>
        <begin position="323"/>
        <end position="341"/>
    </location>
</feature>
<organism evidence="10 11">
    <name type="scientific">Alloacidobacterium dinghuense</name>
    <dbReference type="NCBI Taxonomy" id="2763107"/>
    <lineage>
        <taxon>Bacteria</taxon>
        <taxon>Pseudomonadati</taxon>
        <taxon>Acidobacteriota</taxon>
        <taxon>Terriglobia</taxon>
        <taxon>Terriglobales</taxon>
        <taxon>Acidobacteriaceae</taxon>
        <taxon>Alloacidobacterium</taxon>
    </lineage>
</organism>
<gene>
    <name evidence="10" type="ORF">H7849_22410</name>
</gene>
<evidence type="ECO:0000256" key="6">
    <source>
        <dbReference type="ARBA" id="ARBA00038076"/>
    </source>
</evidence>
<dbReference type="KEGG" id="adin:H7849_22410"/>
<dbReference type="InterPro" id="IPR050250">
    <property type="entry name" value="Macrolide_Exporter_MacB"/>
</dbReference>
<dbReference type="InterPro" id="IPR025857">
    <property type="entry name" value="MacB_PCD"/>
</dbReference>
<evidence type="ECO:0000256" key="5">
    <source>
        <dbReference type="ARBA" id="ARBA00023136"/>
    </source>
</evidence>
<evidence type="ECO:0000256" key="2">
    <source>
        <dbReference type="ARBA" id="ARBA00022475"/>
    </source>
</evidence>
<dbReference type="EMBL" id="CP060394">
    <property type="protein sequence ID" value="QNI31766.1"/>
    <property type="molecule type" value="Genomic_DNA"/>
</dbReference>
<keyword evidence="4 7" id="KW-1133">Transmembrane helix</keyword>
<dbReference type="GO" id="GO:0022857">
    <property type="term" value="F:transmembrane transporter activity"/>
    <property type="evidence" value="ECO:0007669"/>
    <property type="project" value="TreeGrafter"/>
</dbReference>
<protein>
    <submittedName>
        <fullName evidence="10">ABC transporter permease</fullName>
    </submittedName>
</protein>
<dbReference type="RefSeq" id="WP_186742685.1">
    <property type="nucleotide sequence ID" value="NZ_CP060394.1"/>
</dbReference>
<feature type="domain" description="ABC3 transporter permease C-terminal" evidence="8">
    <location>
        <begin position="273"/>
        <end position="391"/>
    </location>
</feature>
<feature type="transmembrane region" description="Helical" evidence="7">
    <location>
        <begin position="21"/>
        <end position="47"/>
    </location>
</feature>
<keyword evidence="3 7" id="KW-0812">Transmembrane</keyword>
<evidence type="ECO:0000259" key="9">
    <source>
        <dbReference type="Pfam" id="PF12704"/>
    </source>
</evidence>